<dbReference type="EMBL" id="QDGZ01000003">
    <property type="protein sequence ID" value="PVG83458.1"/>
    <property type="molecule type" value="Genomic_DNA"/>
</dbReference>
<dbReference type="PROSITE" id="PS00134">
    <property type="entry name" value="TRYPSIN_HIS"/>
    <property type="match status" value="1"/>
</dbReference>
<dbReference type="GO" id="GO:0006508">
    <property type="term" value="P:proteolysis"/>
    <property type="evidence" value="ECO:0007669"/>
    <property type="project" value="UniProtKB-KW"/>
</dbReference>
<name>A0A2T8FCM3_9ACTN</name>
<comment type="caution">
    <text evidence="6">The sequence shown here is derived from an EMBL/GenBank/DDBJ whole genome shotgun (WGS) entry which is preliminary data.</text>
</comment>
<dbReference type="OrthoDB" id="1496095at2"/>
<dbReference type="PRINTS" id="PR00722">
    <property type="entry name" value="CHYMOTRYPSIN"/>
</dbReference>
<evidence type="ECO:0000313" key="6">
    <source>
        <dbReference type="EMBL" id="PVG83458.1"/>
    </source>
</evidence>
<protein>
    <submittedName>
        <fullName evidence="6">Peptidase S1</fullName>
    </submittedName>
</protein>
<dbReference type="InterPro" id="IPR001254">
    <property type="entry name" value="Trypsin_dom"/>
</dbReference>
<keyword evidence="4" id="KW-0732">Signal</keyword>
<dbReference type="CDD" id="cd00190">
    <property type="entry name" value="Tryp_SPc"/>
    <property type="match status" value="1"/>
</dbReference>
<dbReference type="SMART" id="SM00020">
    <property type="entry name" value="Tryp_SPc"/>
    <property type="match status" value="1"/>
</dbReference>
<dbReference type="PANTHER" id="PTHR24276:SF98">
    <property type="entry name" value="FI18310P1-RELATED"/>
    <property type="match status" value="1"/>
</dbReference>
<dbReference type="SUPFAM" id="SSF50494">
    <property type="entry name" value="Trypsin-like serine proteases"/>
    <property type="match status" value="1"/>
</dbReference>
<dbReference type="PROSITE" id="PS50240">
    <property type="entry name" value="TRYPSIN_DOM"/>
    <property type="match status" value="1"/>
</dbReference>
<evidence type="ECO:0000259" key="5">
    <source>
        <dbReference type="PROSITE" id="PS50240"/>
    </source>
</evidence>
<dbReference type="InterPro" id="IPR050430">
    <property type="entry name" value="Peptidase_S1"/>
</dbReference>
<dbReference type="GO" id="GO:0004252">
    <property type="term" value="F:serine-type endopeptidase activity"/>
    <property type="evidence" value="ECO:0007669"/>
    <property type="project" value="InterPro"/>
</dbReference>
<dbReference type="InterPro" id="IPR018114">
    <property type="entry name" value="TRYPSIN_HIS"/>
</dbReference>
<organism evidence="6 7">
    <name type="scientific">Nocardioides gansuensis</name>
    <dbReference type="NCBI Taxonomy" id="2138300"/>
    <lineage>
        <taxon>Bacteria</taxon>
        <taxon>Bacillati</taxon>
        <taxon>Actinomycetota</taxon>
        <taxon>Actinomycetes</taxon>
        <taxon>Propionibacteriales</taxon>
        <taxon>Nocardioidaceae</taxon>
        <taxon>Nocardioides</taxon>
    </lineage>
</organism>
<comment type="similarity">
    <text evidence="1">Belongs to the peptidase S1 family.</text>
</comment>
<feature type="domain" description="Peptidase S1" evidence="5">
    <location>
        <begin position="33"/>
        <end position="270"/>
    </location>
</feature>
<dbReference type="PANTHER" id="PTHR24276">
    <property type="entry name" value="POLYSERASE-RELATED"/>
    <property type="match status" value="1"/>
</dbReference>
<dbReference type="InterPro" id="IPR033116">
    <property type="entry name" value="TRYPSIN_SER"/>
</dbReference>
<dbReference type="InterPro" id="IPR001314">
    <property type="entry name" value="Peptidase_S1A"/>
</dbReference>
<evidence type="ECO:0000256" key="1">
    <source>
        <dbReference type="ARBA" id="ARBA00007664"/>
    </source>
</evidence>
<dbReference type="PROSITE" id="PS00135">
    <property type="entry name" value="TRYPSIN_SER"/>
    <property type="match status" value="1"/>
</dbReference>
<dbReference type="RefSeq" id="WP_116571937.1">
    <property type="nucleotide sequence ID" value="NZ_QDGZ01000003.1"/>
</dbReference>
<evidence type="ECO:0000256" key="2">
    <source>
        <dbReference type="ARBA" id="ARBA00023157"/>
    </source>
</evidence>
<feature type="chain" id="PRO_5038589978" evidence="4">
    <location>
        <begin position="21"/>
        <end position="286"/>
    </location>
</feature>
<sequence length="286" mass="29483">MRSRIAAALAATSLAASGLAATSLVTAVPADAIVGGYQVTDGRFGFMASIQSKGEDGTSGHFCGGSVINQRWILTAAHCMVDTHPRDIQVAVGRDNLDEDLAEGQTLAVDQILVHPKYEDTGTFDAALIHVTEDVTTAPAIALAAPGEDTLEQQGAPLTVAGWGTEFFGSPLIPAQLKAVDVRAVADESCTGNEVLMGFQADSEVCAEELGGDSCQGDSGGPLFGTLADGRRVQIGIVSYGLGCATPGFPGVYGEVNNTDIHRFITTNAGLGATTTTTRPKGRSKQ</sequence>
<dbReference type="Proteomes" id="UP000246018">
    <property type="component" value="Unassembled WGS sequence"/>
</dbReference>
<keyword evidence="3" id="KW-0720">Serine protease</keyword>
<proteinExistence type="inferred from homology"/>
<dbReference type="InterPro" id="IPR009003">
    <property type="entry name" value="Peptidase_S1_PA"/>
</dbReference>
<dbReference type="InterPro" id="IPR043504">
    <property type="entry name" value="Peptidase_S1_PA_chymotrypsin"/>
</dbReference>
<keyword evidence="2" id="KW-1015">Disulfide bond</keyword>
<evidence type="ECO:0000256" key="4">
    <source>
        <dbReference type="SAM" id="SignalP"/>
    </source>
</evidence>
<dbReference type="Pfam" id="PF00089">
    <property type="entry name" value="Trypsin"/>
    <property type="match status" value="1"/>
</dbReference>
<dbReference type="Gene3D" id="2.40.10.10">
    <property type="entry name" value="Trypsin-like serine proteases"/>
    <property type="match status" value="1"/>
</dbReference>
<reference evidence="6 7" key="1">
    <citation type="submission" date="2018-04" db="EMBL/GenBank/DDBJ databases">
        <title>Genome of Nocardioides gansuensis WSJ-1.</title>
        <authorList>
            <person name="Wu S."/>
            <person name="Wang G."/>
        </authorList>
    </citation>
    <scope>NUCLEOTIDE SEQUENCE [LARGE SCALE GENOMIC DNA]</scope>
    <source>
        <strain evidence="6 7">WSJ-1</strain>
    </source>
</reference>
<dbReference type="FunFam" id="2.40.10.10:FF:000068">
    <property type="entry name" value="transmembrane protease serine 2"/>
    <property type="match status" value="1"/>
</dbReference>
<keyword evidence="3" id="KW-0645">Protease</keyword>
<keyword evidence="3" id="KW-0378">Hydrolase</keyword>
<evidence type="ECO:0000256" key="3">
    <source>
        <dbReference type="RuleBase" id="RU363034"/>
    </source>
</evidence>
<accession>A0A2T8FCM3</accession>
<feature type="signal peptide" evidence="4">
    <location>
        <begin position="1"/>
        <end position="20"/>
    </location>
</feature>
<evidence type="ECO:0000313" key="7">
    <source>
        <dbReference type="Proteomes" id="UP000246018"/>
    </source>
</evidence>
<keyword evidence="7" id="KW-1185">Reference proteome</keyword>
<gene>
    <name evidence="6" type="ORF">DDE18_09255</name>
</gene>
<dbReference type="AlphaFoldDB" id="A0A2T8FCM3"/>